<protein>
    <submittedName>
        <fullName evidence="1">Uncharacterized protein</fullName>
    </submittedName>
</protein>
<organism evidence="1 2">
    <name type="scientific">Hibiscus sabdariffa</name>
    <name type="common">roselle</name>
    <dbReference type="NCBI Taxonomy" id="183260"/>
    <lineage>
        <taxon>Eukaryota</taxon>
        <taxon>Viridiplantae</taxon>
        <taxon>Streptophyta</taxon>
        <taxon>Embryophyta</taxon>
        <taxon>Tracheophyta</taxon>
        <taxon>Spermatophyta</taxon>
        <taxon>Magnoliopsida</taxon>
        <taxon>eudicotyledons</taxon>
        <taxon>Gunneridae</taxon>
        <taxon>Pentapetalae</taxon>
        <taxon>rosids</taxon>
        <taxon>malvids</taxon>
        <taxon>Malvales</taxon>
        <taxon>Malvaceae</taxon>
        <taxon>Malvoideae</taxon>
        <taxon>Hibiscus</taxon>
    </lineage>
</organism>
<evidence type="ECO:0000313" key="2">
    <source>
        <dbReference type="Proteomes" id="UP001472677"/>
    </source>
</evidence>
<evidence type="ECO:0000313" key="1">
    <source>
        <dbReference type="EMBL" id="KAK8537702.1"/>
    </source>
</evidence>
<name>A0ABR2DFM8_9ROSI</name>
<dbReference type="Proteomes" id="UP001472677">
    <property type="component" value="Unassembled WGS sequence"/>
</dbReference>
<comment type="caution">
    <text evidence="1">The sequence shown here is derived from an EMBL/GenBank/DDBJ whole genome shotgun (WGS) entry which is preliminary data.</text>
</comment>
<keyword evidence="2" id="KW-1185">Reference proteome</keyword>
<proteinExistence type="predicted"/>
<accession>A0ABR2DFM8</accession>
<reference evidence="1 2" key="1">
    <citation type="journal article" date="2024" name="G3 (Bethesda)">
        <title>Genome assembly of Hibiscus sabdariffa L. provides insights into metabolisms of medicinal natural products.</title>
        <authorList>
            <person name="Kim T."/>
        </authorList>
    </citation>
    <scope>NUCLEOTIDE SEQUENCE [LARGE SCALE GENOMIC DNA]</scope>
    <source>
        <strain evidence="1">TK-2024</strain>
        <tissue evidence="1">Old leaves</tissue>
    </source>
</reference>
<gene>
    <name evidence="1" type="ORF">V6N12_043852</name>
</gene>
<dbReference type="EMBL" id="JBBPBM010000028">
    <property type="protein sequence ID" value="KAK8537702.1"/>
    <property type="molecule type" value="Genomic_DNA"/>
</dbReference>
<sequence length="92" mass="10446">MLQTDGIGKAQFTAIGDNWDVLFVTLLWNIWRRRNDLIFNADDVERESVLMTSHRLQQECCVGVGKASPDRVLRTGLGGLVHAMRLEMLAKF</sequence>